<organism evidence="12 13">
    <name type="scientific">Alicyclobacillus fodiniaquatilis</name>
    <dbReference type="NCBI Taxonomy" id="1661150"/>
    <lineage>
        <taxon>Bacteria</taxon>
        <taxon>Bacillati</taxon>
        <taxon>Bacillota</taxon>
        <taxon>Bacilli</taxon>
        <taxon>Bacillales</taxon>
        <taxon>Alicyclobacillaceae</taxon>
        <taxon>Alicyclobacillus</taxon>
    </lineage>
</organism>
<keyword evidence="5 10" id="KW-0548">Nucleotidyltransferase</keyword>
<evidence type="ECO:0000313" key="12">
    <source>
        <dbReference type="EMBL" id="MFD1677759.1"/>
    </source>
</evidence>
<dbReference type="PANTHER" id="PTHR39321:SF3">
    <property type="entry name" value="PHOSPHOPANTETHEINE ADENYLYLTRANSFERASE"/>
    <property type="match status" value="1"/>
</dbReference>
<dbReference type="Gene3D" id="3.40.50.620">
    <property type="entry name" value="HUPs"/>
    <property type="match status" value="1"/>
</dbReference>
<protein>
    <recommendedName>
        <fullName evidence="10">Probable nicotinate-nucleotide adenylyltransferase</fullName>
        <ecNumber evidence="10">2.7.7.18</ecNumber>
    </recommendedName>
    <alternativeName>
        <fullName evidence="10">Deamido-NAD(+) diphosphorylase</fullName>
    </alternativeName>
    <alternativeName>
        <fullName evidence="10">Deamido-NAD(+) pyrophosphorylase</fullName>
    </alternativeName>
    <alternativeName>
        <fullName evidence="10">Nicotinate mononucleotide adenylyltransferase</fullName>
        <shortName evidence="10">NaMN adenylyltransferase</shortName>
    </alternativeName>
</protein>
<dbReference type="PANTHER" id="PTHR39321">
    <property type="entry name" value="NICOTINATE-NUCLEOTIDE ADENYLYLTRANSFERASE-RELATED"/>
    <property type="match status" value="1"/>
</dbReference>
<dbReference type="NCBIfam" id="TIGR00482">
    <property type="entry name" value="nicotinate (nicotinamide) nucleotide adenylyltransferase"/>
    <property type="match status" value="1"/>
</dbReference>
<keyword evidence="13" id="KW-1185">Reference proteome</keyword>
<keyword evidence="3 10" id="KW-0662">Pyridine nucleotide biosynthesis</keyword>
<dbReference type="InterPro" id="IPR005248">
    <property type="entry name" value="NadD/NMNAT"/>
</dbReference>
<evidence type="ECO:0000256" key="5">
    <source>
        <dbReference type="ARBA" id="ARBA00022695"/>
    </source>
</evidence>
<evidence type="ECO:0000256" key="10">
    <source>
        <dbReference type="HAMAP-Rule" id="MF_00244"/>
    </source>
</evidence>
<keyword evidence="6 10" id="KW-0547">Nucleotide-binding</keyword>
<dbReference type="Pfam" id="PF01467">
    <property type="entry name" value="CTP_transf_like"/>
    <property type="match status" value="1"/>
</dbReference>
<dbReference type="Proteomes" id="UP001597079">
    <property type="component" value="Unassembled WGS sequence"/>
</dbReference>
<comment type="pathway">
    <text evidence="2 10">Cofactor biosynthesis; NAD(+) biosynthesis; deamido-NAD(+) from nicotinate D-ribonucleotide: step 1/1.</text>
</comment>
<comment type="caution">
    <text evidence="12">The sequence shown here is derived from an EMBL/GenBank/DDBJ whole genome shotgun (WGS) entry which is preliminary data.</text>
</comment>
<comment type="catalytic activity">
    <reaction evidence="9 10">
        <text>nicotinate beta-D-ribonucleotide + ATP + H(+) = deamido-NAD(+) + diphosphate</text>
        <dbReference type="Rhea" id="RHEA:22860"/>
        <dbReference type="ChEBI" id="CHEBI:15378"/>
        <dbReference type="ChEBI" id="CHEBI:30616"/>
        <dbReference type="ChEBI" id="CHEBI:33019"/>
        <dbReference type="ChEBI" id="CHEBI:57502"/>
        <dbReference type="ChEBI" id="CHEBI:58437"/>
        <dbReference type="EC" id="2.7.7.18"/>
    </reaction>
</comment>
<dbReference type="SUPFAM" id="SSF52374">
    <property type="entry name" value="Nucleotidylyl transferase"/>
    <property type="match status" value="1"/>
</dbReference>
<evidence type="ECO:0000256" key="8">
    <source>
        <dbReference type="ARBA" id="ARBA00023027"/>
    </source>
</evidence>
<dbReference type="CDD" id="cd02165">
    <property type="entry name" value="NMNAT"/>
    <property type="match status" value="1"/>
</dbReference>
<evidence type="ECO:0000256" key="1">
    <source>
        <dbReference type="ARBA" id="ARBA00002324"/>
    </source>
</evidence>
<dbReference type="InterPro" id="IPR014729">
    <property type="entry name" value="Rossmann-like_a/b/a_fold"/>
</dbReference>
<dbReference type="EMBL" id="JBHUCX010000099">
    <property type="protein sequence ID" value="MFD1677759.1"/>
    <property type="molecule type" value="Genomic_DNA"/>
</dbReference>
<comment type="similarity">
    <text evidence="10">Belongs to the NadD family.</text>
</comment>
<dbReference type="HAMAP" id="MF_00244">
    <property type="entry name" value="NaMN_adenylyltr"/>
    <property type="match status" value="1"/>
</dbReference>
<evidence type="ECO:0000256" key="4">
    <source>
        <dbReference type="ARBA" id="ARBA00022679"/>
    </source>
</evidence>
<sequence length="228" mass="25315">MSEQNRMWYTGEISGDGGQRPIGLPATEAKRVLLFGGTFDPPHVGHLTMAQLALEQTGVDEVWFLPAPNPPHKQEIGDDTFGWRAAMVTALLEGRAGLRTMPIEEFLPRPSYTVDTVHACQLWYPDVEFSFLLGADSLEQLLTWHGVDELAKRVPFYVVARSGTSALTQVVNTLRERLPELRATAIEMPLLDVSSTWLRERLEAGADICGLISPAVLDLWHKGPQNEV</sequence>
<evidence type="ECO:0000259" key="11">
    <source>
        <dbReference type="Pfam" id="PF01467"/>
    </source>
</evidence>
<reference evidence="13" key="1">
    <citation type="journal article" date="2019" name="Int. J. Syst. Evol. Microbiol.">
        <title>The Global Catalogue of Microorganisms (GCM) 10K type strain sequencing project: providing services to taxonomists for standard genome sequencing and annotation.</title>
        <authorList>
            <consortium name="The Broad Institute Genomics Platform"/>
            <consortium name="The Broad Institute Genome Sequencing Center for Infectious Disease"/>
            <person name="Wu L."/>
            <person name="Ma J."/>
        </authorList>
    </citation>
    <scope>NUCLEOTIDE SEQUENCE [LARGE SCALE GENOMIC DNA]</scope>
    <source>
        <strain evidence="13">CGMCC 1.12286</strain>
    </source>
</reference>
<proteinExistence type="inferred from homology"/>
<keyword evidence="8 10" id="KW-0520">NAD</keyword>
<comment type="function">
    <text evidence="1 10">Catalyzes the reversible adenylation of nicotinate mononucleotide (NaMN) to nicotinic acid adenine dinucleotide (NaAD).</text>
</comment>
<name>A0ABW4JMU6_9BACL</name>
<evidence type="ECO:0000313" key="13">
    <source>
        <dbReference type="Proteomes" id="UP001597079"/>
    </source>
</evidence>
<evidence type="ECO:0000256" key="9">
    <source>
        <dbReference type="ARBA" id="ARBA00048721"/>
    </source>
</evidence>
<evidence type="ECO:0000256" key="6">
    <source>
        <dbReference type="ARBA" id="ARBA00022741"/>
    </source>
</evidence>
<keyword evidence="4 10" id="KW-0808">Transferase</keyword>
<dbReference type="GO" id="GO:0004515">
    <property type="term" value="F:nicotinate-nucleotide adenylyltransferase activity"/>
    <property type="evidence" value="ECO:0007669"/>
    <property type="project" value="UniProtKB-EC"/>
</dbReference>
<dbReference type="EC" id="2.7.7.18" evidence="10"/>
<keyword evidence="7 10" id="KW-0067">ATP-binding</keyword>
<evidence type="ECO:0000256" key="2">
    <source>
        <dbReference type="ARBA" id="ARBA00005019"/>
    </source>
</evidence>
<evidence type="ECO:0000256" key="3">
    <source>
        <dbReference type="ARBA" id="ARBA00022642"/>
    </source>
</evidence>
<dbReference type="InterPro" id="IPR004821">
    <property type="entry name" value="Cyt_trans-like"/>
</dbReference>
<dbReference type="RefSeq" id="WP_377945673.1">
    <property type="nucleotide sequence ID" value="NZ_JBHUCX010000099.1"/>
</dbReference>
<feature type="domain" description="Cytidyltransferase-like" evidence="11">
    <location>
        <begin position="34"/>
        <end position="201"/>
    </location>
</feature>
<accession>A0ABW4JMU6</accession>
<evidence type="ECO:0000256" key="7">
    <source>
        <dbReference type="ARBA" id="ARBA00022840"/>
    </source>
</evidence>
<gene>
    <name evidence="10 12" type="primary">nadD</name>
    <name evidence="12" type="ORF">ACFSB2_24150</name>
</gene>